<gene>
    <name evidence="2" type="ORF">MTO99_00490</name>
</gene>
<organism evidence="2 3">
    <name type="scientific">Agromyces larvae</name>
    <dbReference type="NCBI Taxonomy" id="2929802"/>
    <lineage>
        <taxon>Bacteria</taxon>
        <taxon>Bacillati</taxon>
        <taxon>Actinomycetota</taxon>
        <taxon>Actinomycetes</taxon>
        <taxon>Micrococcales</taxon>
        <taxon>Microbacteriaceae</taxon>
        <taxon>Agromyces</taxon>
    </lineage>
</organism>
<protein>
    <submittedName>
        <fullName evidence="2">GT-D fold domain-containing glycosyltransferase</fullName>
    </submittedName>
</protein>
<dbReference type="InterPro" id="IPR014869">
    <property type="entry name" value="GT-D"/>
</dbReference>
<evidence type="ECO:0000313" key="2">
    <source>
        <dbReference type="EMBL" id="UOE44309.1"/>
    </source>
</evidence>
<keyword evidence="3" id="KW-1185">Reference proteome</keyword>
<dbReference type="RefSeq" id="WP_243556008.1">
    <property type="nucleotide sequence ID" value="NZ_CP094528.1"/>
</dbReference>
<evidence type="ECO:0000313" key="3">
    <source>
        <dbReference type="Proteomes" id="UP000832097"/>
    </source>
</evidence>
<evidence type="ECO:0000259" key="1">
    <source>
        <dbReference type="Pfam" id="PF08759"/>
    </source>
</evidence>
<accession>A0ABY4BZX4</accession>
<name>A0ABY4BZX4_9MICO</name>
<proteinExistence type="predicted"/>
<sequence length="237" mass="26723">MSATDTLIAVHRERLSLARFGDGELGMMLNPKLSIPFQTNSPDLAQDLRTTLAEPAENLLLCLPSTYNLKRSANPRMAARWWTRHGSRILQLIPESATRFGDQMVSRMWFFEEYGQDAVRLWRDIWDGRQALVVTGEGSRFELLDELFDNLQSADYLFSVAKDAYADLDRVVDEVQKRSPDLVLISLGVAGTVLAHRLARVGVQALDIGHLSASWNYVYKDGQRPEAMPVWTGQANN</sequence>
<dbReference type="Pfam" id="PF08759">
    <property type="entry name" value="GT-D"/>
    <property type="match status" value="1"/>
</dbReference>
<feature type="domain" description="Glycosyltransferase GT-D fold" evidence="1">
    <location>
        <begin position="17"/>
        <end position="217"/>
    </location>
</feature>
<dbReference type="EMBL" id="CP094528">
    <property type="protein sequence ID" value="UOE44309.1"/>
    <property type="molecule type" value="Genomic_DNA"/>
</dbReference>
<dbReference type="Proteomes" id="UP000832097">
    <property type="component" value="Chromosome"/>
</dbReference>
<reference evidence="2 3" key="1">
    <citation type="submission" date="2022-03" db="EMBL/GenBank/DDBJ databases">
        <title>Mucilaginibacter sp. isolated from the gut of Protaetia brevitarsis seulensis larvae.</title>
        <authorList>
            <person name="Won M."/>
            <person name="Kim S.-J."/>
            <person name="Kwon S.-W."/>
        </authorList>
    </citation>
    <scope>NUCLEOTIDE SEQUENCE [LARGE SCALE GENOMIC DNA]</scope>
    <source>
        <strain evidence="2 3">CFWR-12</strain>
    </source>
</reference>